<organism evidence="1 2">
    <name type="scientific">Trichinella papuae</name>
    <dbReference type="NCBI Taxonomy" id="268474"/>
    <lineage>
        <taxon>Eukaryota</taxon>
        <taxon>Metazoa</taxon>
        <taxon>Ecdysozoa</taxon>
        <taxon>Nematoda</taxon>
        <taxon>Enoplea</taxon>
        <taxon>Dorylaimia</taxon>
        <taxon>Trichinellida</taxon>
        <taxon>Trichinellidae</taxon>
        <taxon>Trichinella</taxon>
    </lineage>
</organism>
<proteinExistence type="predicted"/>
<dbReference type="EMBL" id="JYDO01000090">
    <property type="protein sequence ID" value="KRZ71766.1"/>
    <property type="molecule type" value="Genomic_DNA"/>
</dbReference>
<protein>
    <submittedName>
        <fullName evidence="1">Uncharacterized protein</fullName>
    </submittedName>
</protein>
<comment type="caution">
    <text evidence="1">The sequence shown here is derived from an EMBL/GenBank/DDBJ whole genome shotgun (WGS) entry which is preliminary data.</text>
</comment>
<keyword evidence="2" id="KW-1185">Reference proteome</keyword>
<dbReference type="Proteomes" id="UP000054843">
    <property type="component" value="Unassembled WGS sequence"/>
</dbReference>
<gene>
    <name evidence="1" type="ORF">T10_6338</name>
</gene>
<accession>A0A0V1MIU5</accession>
<dbReference type="AlphaFoldDB" id="A0A0V1MIU5"/>
<evidence type="ECO:0000313" key="1">
    <source>
        <dbReference type="EMBL" id="KRZ71766.1"/>
    </source>
</evidence>
<evidence type="ECO:0000313" key="2">
    <source>
        <dbReference type="Proteomes" id="UP000054843"/>
    </source>
</evidence>
<sequence length="43" mass="4710">MSESASSSVCVILSAGVQSQFLFGYNYYGMQVAKSSIRMLQIK</sequence>
<name>A0A0V1MIU5_9BILA</name>
<reference evidence="1 2" key="1">
    <citation type="submission" date="2015-01" db="EMBL/GenBank/DDBJ databases">
        <title>Evolution of Trichinella species and genotypes.</title>
        <authorList>
            <person name="Korhonen P.K."/>
            <person name="Edoardo P."/>
            <person name="Giuseppe L.R."/>
            <person name="Gasser R.B."/>
        </authorList>
    </citation>
    <scope>NUCLEOTIDE SEQUENCE [LARGE SCALE GENOMIC DNA]</scope>
    <source>
        <strain evidence="1">ISS1980</strain>
    </source>
</reference>